<evidence type="ECO:0000313" key="4">
    <source>
        <dbReference type="Proteomes" id="UP000293142"/>
    </source>
</evidence>
<keyword evidence="1" id="KW-0812">Transmembrane</keyword>
<dbReference type="PANTHER" id="PTHR36442:SF1">
    <property type="entry name" value="CYCLIC-DI-AMP PHOSPHODIESTERASE PGPH"/>
    <property type="match status" value="1"/>
</dbReference>
<feature type="transmembrane region" description="Helical" evidence="1">
    <location>
        <begin position="464"/>
        <end position="486"/>
    </location>
</feature>
<dbReference type="CDD" id="cd00077">
    <property type="entry name" value="HDc"/>
    <property type="match status" value="1"/>
</dbReference>
<feature type="transmembrane region" description="Helical" evidence="1">
    <location>
        <begin position="298"/>
        <end position="316"/>
    </location>
</feature>
<gene>
    <name evidence="3" type="ORF">EYB31_39610</name>
</gene>
<dbReference type="AlphaFoldDB" id="A0A4Q9DD13"/>
<proteinExistence type="predicted"/>
<dbReference type="InterPro" id="IPR006675">
    <property type="entry name" value="HDIG_dom"/>
</dbReference>
<feature type="transmembrane region" description="Helical" evidence="1">
    <location>
        <begin position="328"/>
        <end position="349"/>
    </location>
</feature>
<dbReference type="Proteomes" id="UP000293142">
    <property type="component" value="Unassembled WGS sequence"/>
</dbReference>
<reference evidence="3 4" key="1">
    <citation type="submission" date="2019-02" db="EMBL/GenBank/DDBJ databases">
        <title>Paenibacillus sp. nov., isolated from surface-sterilized tissue of Thalictrum simplex L.</title>
        <authorList>
            <person name="Tuo L."/>
        </authorList>
    </citation>
    <scope>NUCLEOTIDE SEQUENCE [LARGE SCALE GENOMIC DNA]</scope>
    <source>
        <strain evidence="3 4">N2SHLJ1</strain>
    </source>
</reference>
<feature type="transmembrane region" description="Helical" evidence="1">
    <location>
        <begin position="434"/>
        <end position="452"/>
    </location>
</feature>
<sequence length="735" mass="81829">MSIQGKFRYRMIGWKFNTGIRFLLFLAFALLFYFALMHQVVPQTYDIRLGSLAEKDILAPGPIPDAVATEKAKEEAAQKVGPVYKIVSLKNETLVEAIFEKLNQLNADTEVAVNDKVNIYRSVLPTIKNDFVEKQLRAMELSGQYPDTLIKEVRSKLAEQEYRIPEETFYKLPKLAKEDLAAMEPVAKDIVIRLMNDQLLDAQTARAKTAELVNASTLTKSISRELVQEMIRFAITPNKFLDQKGTDDAKGHARDIVKPVMINKNDILVKKGDKISEDMYQRLKSLDLLKEDANYRPHMGLGLLVLLFIAGLYMFVRNSRNPISSNNSQLVMLLLIFVVNIAGLKIISLGQGLDYPYIGFLAPAALGAMLITILLDAELALISAVIFGIMSSIVFNPDHGALFDYRFGLVTIVTSLAAIFSIQRASQRVTILRAGMMVSLFALLAVGAIMLLDDHITKKELIFALSFAVAGGLVTSVFVIGLLPFFEAVFGILSPLKLVELSNPNHPLLRKLLTETPGTYHHSIMVGNLAEAAAEAVGANGLLCRVGSYYHDIGKTKRPNYFIENQTNMENPHDRIEPALSKSIIVAHARDGVEMLSEYNIPKQLRDIAEQHHGTTLLQFFYYKAKKQAEEAGDKEVAEADFRYPGPKAQTKEAAIVGIADCIEAAVRSLRSPTLEQIDTMIRKIIKSRLDDGQFNECDLTLKELDLIAKTLNEALLGIFHSRIEYPNDVAPQKS</sequence>
<dbReference type="InterPro" id="IPR011624">
    <property type="entry name" value="Metal-dep_PHydrolase_7TM_extra"/>
</dbReference>
<keyword evidence="4" id="KW-1185">Reference proteome</keyword>
<dbReference type="NCBIfam" id="TIGR00277">
    <property type="entry name" value="HDIG"/>
    <property type="match status" value="1"/>
</dbReference>
<evidence type="ECO:0000259" key="2">
    <source>
        <dbReference type="SMART" id="SM00471"/>
    </source>
</evidence>
<organism evidence="3 4">
    <name type="scientific">Paenibacillus thalictri</name>
    <dbReference type="NCBI Taxonomy" id="2527873"/>
    <lineage>
        <taxon>Bacteria</taxon>
        <taxon>Bacillati</taxon>
        <taxon>Bacillota</taxon>
        <taxon>Bacilli</taxon>
        <taxon>Bacillales</taxon>
        <taxon>Paenibacillaceae</taxon>
        <taxon>Paenibacillus</taxon>
    </lineage>
</organism>
<name>A0A4Q9DD13_9BACL</name>
<dbReference type="InterPro" id="IPR003607">
    <property type="entry name" value="HD/PDEase_dom"/>
</dbReference>
<evidence type="ECO:0000256" key="1">
    <source>
        <dbReference type="SAM" id="Phobius"/>
    </source>
</evidence>
<accession>A0A4Q9DD13</accession>
<dbReference type="InterPro" id="IPR052722">
    <property type="entry name" value="PgpH_phosphodiesterase"/>
</dbReference>
<keyword evidence="1" id="KW-1133">Transmembrane helix</keyword>
<dbReference type="PANTHER" id="PTHR36442">
    <property type="entry name" value="CYCLIC-DI-AMP PHOSPHODIESTERASE PGPH"/>
    <property type="match status" value="1"/>
</dbReference>
<dbReference type="SMART" id="SM00471">
    <property type="entry name" value="HDc"/>
    <property type="match status" value="1"/>
</dbReference>
<evidence type="ECO:0000313" key="3">
    <source>
        <dbReference type="EMBL" id="TBL67608.1"/>
    </source>
</evidence>
<dbReference type="Pfam" id="PF01966">
    <property type="entry name" value="HD"/>
    <property type="match status" value="1"/>
</dbReference>
<dbReference type="OrthoDB" id="9806952at2"/>
<dbReference type="SUPFAM" id="SSF109604">
    <property type="entry name" value="HD-domain/PDEase-like"/>
    <property type="match status" value="1"/>
</dbReference>
<feature type="transmembrane region" description="Helical" evidence="1">
    <location>
        <begin position="403"/>
        <end position="422"/>
    </location>
</feature>
<dbReference type="Pfam" id="PF07697">
    <property type="entry name" value="7TMR-HDED"/>
    <property type="match status" value="1"/>
</dbReference>
<dbReference type="InterPro" id="IPR011621">
    <property type="entry name" value="Metal-dep_PHydrolase_7TM_intra"/>
</dbReference>
<feature type="domain" description="HD/PDEase" evidence="2">
    <location>
        <begin position="515"/>
        <end position="675"/>
    </location>
</feature>
<keyword evidence="1" id="KW-0472">Membrane</keyword>
<dbReference type="EMBL" id="SIRE01000057">
    <property type="protein sequence ID" value="TBL67608.1"/>
    <property type="molecule type" value="Genomic_DNA"/>
</dbReference>
<comment type="caution">
    <text evidence="3">The sequence shown here is derived from an EMBL/GenBank/DDBJ whole genome shotgun (WGS) entry which is preliminary data.</text>
</comment>
<dbReference type="Gene3D" id="1.10.3210.10">
    <property type="entry name" value="Hypothetical protein af1432"/>
    <property type="match status" value="1"/>
</dbReference>
<protein>
    <submittedName>
        <fullName evidence="3">HDIG domain-containing protein</fullName>
    </submittedName>
</protein>
<dbReference type="InterPro" id="IPR006674">
    <property type="entry name" value="HD_domain"/>
</dbReference>
<dbReference type="Pfam" id="PF07698">
    <property type="entry name" value="7TM-7TMR_HD"/>
    <property type="match status" value="1"/>
</dbReference>